<feature type="binding site" evidence="8">
    <location>
        <position position="373"/>
    </location>
    <ligand>
        <name>shikimate</name>
        <dbReference type="ChEBI" id="CHEBI:36208"/>
    </ligand>
</feature>
<dbReference type="EC" id="4.2.1.10" evidence="7"/>
<dbReference type="GO" id="GO:0004764">
    <property type="term" value="F:shikimate 3-dehydrogenase (NADP+) activity"/>
    <property type="evidence" value="ECO:0007669"/>
    <property type="project" value="UniProtKB-UniRule"/>
</dbReference>
<dbReference type="InterPro" id="IPR022893">
    <property type="entry name" value="Shikimate_DH_fam"/>
</dbReference>
<dbReference type="Pfam" id="PF01488">
    <property type="entry name" value="Shikimate_DH"/>
    <property type="match status" value="1"/>
</dbReference>
<comment type="function">
    <text evidence="7">Involved in the third step of the chorismate pathway, which leads to the biosynthesis of aromatic amino acids. Catalyzes the cis-dehydration of 3-dehydroquinate (DHQ) and introduces the first double bond of the aromatic ring to yield 3-dehydroshikimate.</text>
</comment>
<keyword evidence="7" id="KW-0456">Lyase</keyword>
<dbReference type="SUPFAM" id="SSF51735">
    <property type="entry name" value="NAD(P)-binding Rossmann-fold domains"/>
    <property type="match status" value="1"/>
</dbReference>
<evidence type="ECO:0000256" key="5">
    <source>
        <dbReference type="ARBA" id="ARBA00023141"/>
    </source>
</evidence>
<comment type="similarity">
    <text evidence="7">Belongs to the type-I 3-dehydroquinase family.</text>
</comment>
<feature type="binding site" evidence="8">
    <location>
        <begin position="286"/>
        <end position="288"/>
    </location>
    <ligand>
        <name>shikimate</name>
        <dbReference type="ChEBI" id="CHEBI:36208"/>
    </ligand>
</feature>
<dbReference type="InterPro" id="IPR036291">
    <property type="entry name" value="NAD(P)-bd_dom_sf"/>
</dbReference>
<keyword evidence="2 7" id="KW-0028">Amino-acid biosynthesis</keyword>
<dbReference type="AlphaFoldDB" id="A0A517MZ08"/>
<dbReference type="GO" id="GO:0019632">
    <property type="term" value="P:shikimate metabolic process"/>
    <property type="evidence" value="ECO:0007669"/>
    <property type="project" value="InterPro"/>
</dbReference>
<reference evidence="11 12" key="1">
    <citation type="submission" date="2019-02" db="EMBL/GenBank/DDBJ databases">
        <title>Deep-cultivation of Planctomycetes and their phenomic and genomic characterization uncovers novel biology.</title>
        <authorList>
            <person name="Wiegand S."/>
            <person name="Jogler M."/>
            <person name="Boedeker C."/>
            <person name="Pinto D."/>
            <person name="Vollmers J."/>
            <person name="Rivas-Marin E."/>
            <person name="Kohn T."/>
            <person name="Peeters S.H."/>
            <person name="Heuer A."/>
            <person name="Rast P."/>
            <person name="Oberbeckmann S."/>
            <person name="Bunk B."/>
            <person name="Jeske O."/>
            <person name="Meyerdierks A."/>
            <person name="Storesund J.E."/>
            <person name="Kallscheuer N."/>
            <person name="Luecker S."/>
            <person name="Lage O.M."/>
            <person name="Pohl T."/>
            <person name="Merkel B.J."/>
            <person name="Hornburger P."/>
            <person name="Mueller R.-W."/>
            <person name="Bruemmer F."/>
            <person name="Labrenz M."/>
            <person name="Spormann A.M."/>
            <person name="Op den Camp H."/>
            <person name="Overmann J."/>
            <person name="Amann R."/>
            <person name="Jetten M.S.M."/>
            <person name="Mascher T."/>
            <person name="Medema M.H."/>
            <person name="Devos D.P."/>
            <person name="Kaster A.-K."/>
            <person name="Ovreas L."/>
            <person name="Rohde M."/>
            <person name="Galperin M.Y."/>
            <person name="Jogler C."/>
        </authorList>
    </citation>
    <scope>NUCLEOTIDE SEQUENCE [LARGE SCALE GENOMIC DNA]</scope>
    <source>
        <strain evidence="11 12">HG15A2</strain>
    </source>
</reference>
<dbReference type="CDD" id="cd00502">
    <property type="entry name" value="DHQase_I"/>
    <property type="match status" value="1"/>
</dbReference>
<dbReference type="UniPathway" id="UPA00053">
    <property type="reaction ID" value="UER00086"/>
</dbReference>
<feature type="binding site" evidence="8">
    <location>
        <position position="489"/>
    </location>
    <ligand>
        <name>NADP(+)</name>
        <dbReference type="ChEBI" id="CHEBI:58349"/>
    </ligand>
</feature>
<dbReference type="Pfam" id="PF08501">
    <property type="entry name" value="Shikimate_dh_N"/>
    <property type="match status" value="1"/>
</dbReference>
<comment type="caution">
    <text evidence="7">Lacks conserved residue(s) required for the propagation of feature annotation.</text>
</comment>
<dbReference type="InterPro" id="IPR001381">
    <property type="entry name" value="DHquinase_I"/>
</dbReference>
<comment type="pathway">
    <text evidence="1 8">Metabolic intermediate biosynthesis; chorismate biosynthesis; chorismate from D-erythrose 4-phosphate and phosphoenolpyruvate: step 4/7.</text>
</comment>
<feature type="binding site" evidence="8">
    <location>
        <position position="333"/>
    </location>
    <ligand>
        <name>shikimate</name>
        <dbReference type="ChEBI" id="CHEBI:36208"/>
    </ligand>
</feature>
<dbReference type="PANTHER" id="PTHR21089:SF1">
    <property type="entry name" value="BIFUNCTIONAL 3-DEHYDROQUINATE DEHYDRATASE_SHIKIMATE DEHYDROGENASE, CHLOROPLASTIC"/>
    <property type="match status" value="1"/>
</dbReference>
<dbReference type="InterPro" id="IPR011342">
    <property type="entry name" value="Shikimate_DH"/>
</dbReference>
<feature type="active site" description="Schiff-base intermediate with substrate" evidence="7">
    <location>
        <position position="191"/>
    </location>
</feature>
<dbReference type="GO" id="GO:0050661">
    <property type="term" value="F:NADP binding"/>
    <property type="evidence" value="ECO:0007669"/>
    <property type="project" value="InterPro"/>
</dbReference>
<dbReference type="NCBIfam" id="TIGR01093">
    <property type="entry name" value="aroD"/>
    <property type="match status" value="1"/>
</dbReference>
<organism evidence="11 12">
    <name type="scientific">Adhaeretor mobilis</name>
    <dbReference type="NCBI Taxonomy" id="1930276"/>
    <lineage>
        <taxon>Bacteria</taxon>
        <taxon>Pseudomonadati</taxon>
        <taxon>Planctomycetota</taxon>
        <taxon>Planctomycetia</taxon>
        <taxon>Pirellulales</taxon>
        <taxon>Lacipirellulaceae</taxon>
        <taxon>Adhaeretor</taxon>
    </lineage>
</organism>
<evidence type="ECO:0000256" key="3">
    <source>
        <dbReference type="ARBA" id="ARBA00022857"/>
    </source>
</evidence>
<dbReference type="EC" id="1.1.1.25" evidence="8"/>
<comment type="subunit">
    <text evidence="7">Homodimer.</text>
</comment>
<keyword evidence="3 8" id="KW-0521">NADP</keyword>
<dbReference type="KEGG" id="amob:HG15A2_34420"/>
<dbReference type="GO" id="GO:0009423">
    <property type="term" value="P:chorismate biosynthetic process"/>
    <property type="evidence" value="ECO:0007669"/>
    <property type="project" value="UniProtKB-UniRule"/>
</dbReference>
<gene>
    <name evidence="8 11" type="primary">aroE</name>
    <name evidence="7" type="synonym">aroD</name>
    <name evidence="11" type="ORF">HG15A2_34420</name>
</gene>
<dbReference type="Gene3D" id="3.20.20.70">
    <property type="entry name" value="Aldolase class I"/>
    <property type="match status" value="1"/>
</dbReference>
<dbReference type="GO" id="GO:0009073">
    <property type="term" value="P:aromatic amino acid family biosynthetic process"/>
    <property type="evidence" value="ECO:0007669"/>
    <property type="project" value="UniProtKB-KW"/>
</dbReference>
<dbReference type="NCBIfam" id="TIGR00507">
    <property type="entry name" value="aroE"/>
    <property type="match status" value="1"/>
</dbReference>
<feature type="binding site" evidence="8">
    <location>
        <position position="512"/>
    </location>
    <ligand>
        <name>NADP(+)</name>
        <dbReference type="ChEBI" id="CHEBI:58349"/>
    </ligand>
</feature>
<comment type="function">
    <text evidence="8">Involved in the biosynthesis of the chorismate, which leads to the biosynthesis of aromatic amino acids. Catalyzes the reversible NADPH linked reduction of 3-dehydroshikimate (DHSA) to yield shikimate (SA).</text>
</comment>
<dbReference type="InterPro" id="IPR006151">
    <property type="entry name" value="Shikm_DH/Glu-tRNA_Rdtase"/>
</dbReference>
<evidence type="ECO:0000256" key="2">
    <source>
        <dbReference type="ARBA" id="ARBA00022605"/>
    </source>
</evidence>
<dbReference type="Gene3D" id="3.40.50.720">
    <property type="entry name" value="NAD(P)-binding Rossmann-like Domain"/>
    <property type="match status" value="1"/>
</dbReference>
<name>A0A517MZ08_9BACT</name>
<proteinExistence type="inferred from homology"/>
<dbReference type="Pfam" id="PF01487">
    <property type="entry name" value="DHquinase_I"/>
    <property type="match status" value="1"/>
</dbReference>
<evidence type="ECO:0000256" key="8">
    <source>
        <dbReference type="HAMAP-Rule" id="MF_00222"/>
    </source>
</evidence>
<accession>A0A517MZ08</accession>
<dbReference type="SUPFAM" id="SSF53223">
    <property type="entry name" value="Aminoacid dehydrogenase-like, N-terminal domain"/>
    <property type="match status" value="1"/>
</dbReference>
<keyword evidence="4 8" id="KW-0560">Oxidoreductase</keyword>
<evidence type="ECO:0000313" key="11">
    <source>
        <dbReference type="EMBL" id="QDT00107.1"/>
    </source>
</evidence>
<feature type="domain" description="Shikimate dehydrogenase substrate binding N-terminal" evidence="10">
    <location>
        <begin position="278"/>
        <end position="360"/>
    </location>
</feature>
<keyword evidence="12" id="KW-1185">Reference proteome</keyword>
<evidence type="ECO:0000256" key="4">
    <source>
        <dbReference type="ARBA" id="ARBA00023002"/>
    </source>
</evidence>
<dbReference type="HAMAP" id="MF_00214">
    <property type="entry name" value="AroD"/>
    <property type="match status" value="1"/>
</dbReference>
<feature type="binding site" evidence="7">
    <location>
        <position position="229"/>
    </location>
    <ligand>
        <name>3-dehydroquinate</name>
        <dbReference type="ChEBI" id="CHEBI:32364"/>
    </ligand>
</feature>
<evidence type="ECO:0000256" key="7">
    <source>
        <dbReference type="HAMAP-Rule" id="MF_00214"/>
    </source>
</evidence>
<dbReference type="InterPro" id="IPR013785">
    <property type="entry name" value="Aldolase_TIM"/>
</dbReference>
<evidence type="ECO:0000256" key="1">
    <source>
        <dbReference type="ARBA" id="ARBA00004871"/>
    </source>
</evidence>
<protein>
    <recommendedName>
        <fullName evidence="7 8">Multifunctional fusion protein</fullName>
    </recommendedName>
    <domain>
        <recommendedName>
            <fullName evidence="7">3-dehydroquinate dehydratase</fullName>
            <shortName evidence="7">3-dehydroquinase</shortName>
            <ecNumber evidence="7">4.2.1.10</ecNumber>
        </recommendedName>
        <alternativeName>
            <fullName evidence="7">Type I DHQase</fullName>
        </alternativeName>
        <alternativeName>
            <fullName evidence="7">Type I dehydroquinase</fullName>
            <shortName evidence="7">DHQ1</shortName>
        </alternativeName>
    </domain>
    <domain>
        <recommendedName>
            <fullName evidence="8">Shikimate dehydrogenase (NADP(+))</fullName>
            <shortName evidence="8">SDH</shortName>
            <ecNumber evidence="8">1.1.1.25</ecNumber>
        </recommendedName>
    </domain>
</protein>
<dbReference type="CDD" id="cd01065">
    <property type="entry name" value="NAD_bind_Shikimate_DH"/>
    <property type="match status" value="1"/>
</dbReference>
<feature type="binding site" evidence="8">
    <location>
        <position position="358"/>
    </location>
    <ligand>
        <name>shikimate</name>
        <dbReference type="ChEBI" id="CHEBI:36208"/>
    </ligand>
</feature>
<dbReference type="GO" id="GO:0005829">
    <property type="term" value="C:cytosol"/>
    <property type="evidence" value="ECO:0007669"/>
    <property type="project" value="TreeGrafter"/>
</dbReference>
<dbReference type="PANTHER" id="PTHR21089">
    <property type="entry name" value="SHIKIMATE DEHYDROGENASE"/>
    <property type="match status" value="1"/>
</dbReference>
<dbReference type="Proteomes" id="UP000319852">
    <property type="component" value="Chromosome"/>
</dbReference>
<feature type="binding site" evidence="7">
    <location>
        <begin position="83"/>
        <end position="85"/>
    </location>
    <ligand>
        <name>3-dehydroquinate</name>
        <dbReference type="ChEBI" id="CHEBI:32364"/>
    </ligand>
</feature>
<dbReference type="HAMAP" id="MF_00222">
    <property type="entry name" value="Shikimate_DH_AroE"/>
    <property type="match status" value="1"/>
</dbReference>
<comment type="catalytic activity">
    <reaction evidence="7">
        <text>3-dehydroquinate = 3-dehydroshikimate + H2O</text>
        <dbReference type="Rhea" id="RHEA:21096"/>
        <dbReference type="ChEBI" id="CHEBI:15377"/>
        <dbReference type="ChEBI" id="CHEBI:16630"/>
        <dbReference type="ChEBI" id="CHEBI:32364"/>
        <dbReference type="EC" id="4.2.1.10"/>
    </reaction>
</comment>
<feature type="active site" description="Proton donor/acceptor" evidence="7">
    <location>
        <position position="166"/>
    </location>
</feature>
<dbReference type="InterPro" id="IPR046346">
    <property type="entry name" value="Aminoacid_DH-like_N_sf"/>
</dbReference>
<feature type="binding site" evidence="8">
    <location>
        <position position="491"/>
    </location>
    <ligand>
        <name>shikimate</name>
        <dbReference type="ChEBI" id="CHEBI:36208"/>
    </ligand>
</feature>
<feature type="binding site" evidence="7">
    <location>
        <position position="113"/>
    </location>
    <ligand>
        <name>3-dehydroquinate</name>
        <dbReference type="ChEBI" id="CHEBI:32364"/>
    </ligand>
</feature>
<evidence type="ECO:0000313" key="12">
    <source>
        <dbReference type="Proteomes" id="UP000319852"/>
    </source>
</evidence>
<keyword evidence="5 7" id="KW-0057">Aromatic amino acid biosynthesis</keyword>
<comment type="pathway">
    <text evidence="7">Metabolic intermediate biosynthesis; chorismate biosynthesis; chorismate from D-erythrose 4-phosphate and phosphoenolpyruvate: step 3/7.</text>
</comment>
<dbReference type="EMBL" id="CP036263">
    <property type="protein sequence ID" value="QDT00107.1"/>
    <property type="molecule type" value="Genomic_DNA"/>
</dbReference>
<evidence type="ECO:0000259" key="10">
    <source>
        <dbReference type="Pfam" id="PF08501"/>
    </source>
</evidence>
<feature type="binding site" evidence="8">
    <location>
        <begin position="404"/>
        <end position="408"/>
    </location>
    <ligand>
        <name>NADP(+)</name>
        <dbReference type="ChEBI" id="CHEBI:58349"/>
    </ligand>
</feature>
<comment type="catalytic activity">
    <reaction evidence="6 8">
        <text>shikimate + NADP(+) = 3-dehydroshikimate + NADPH + H(+)</text>
        <dbReference type="Rhea" id="RHEA:17737"/>
        <dbReference type="ChEBI" id="CHEBI:15378"/>
        <dbReference type="ChEBI" id="CHEBI:16630"/>
        <dbReference type="ChEBI" id="CHEBI:36208"/>
        <dbReference type="ChEBI" id="CHEBI:57783"/>
        <dbReference type="ChEBI" id="CHEBI:58349"/>
        <dbReference type="EC" id="1.1.1.25"/>
    </reaction>
</comment>
<dbReference type="Gene3D" id="3.40.50.10860">
    <property type="entry name" value="Leucine Dehydrogenase, chain A, domain 1"/>
    <property type="match status" value="1"/>
</dbReference>
<dbReference type="InterPro" id="IPR013708">
    <property type="entry name" value="Shikimate_DH-bd_N"/>
</dbReference>
<feature type="active site" description="Proton acceptor" evidence="8">
    <location>
        <position position="337"/>
    </location>
</feature>
<feature type="binding site" evidence="8">
    <location>
        <position position="519"/>
    </location>
    <ligand>
        <name>shikimate</name>
        <dbReference type="ChEBI" id="CHEBI:36208"/>
    </ligand>
</feature>
<dbReference type="GO" id="GO:0008652">
    <property type="term" value="P:amino acid biosynthetic process"/>
    <property type="evidence" value="ECO:0007669"/>
    <property type="project" value="UniProtKB-KW"/>
</dbReference>
<feature type="binding site" evidence="7">
    <location>
        <position position="254"/>
    </location>
    <ligand>
        <name>3-dehydroquinate</name>
        <dbReference type="ChEBI" id="CHEBI:32364"/>
    </ligand>
</feature>
<comment type="similarity">
    <text evidence="8">Belongs to the shikimate dehydrogenase family.</text>
</comment>
<evidence type="ECO:0000259" key="9">
    <source>
        <dbReference type="Pfam" id="PF01488"/>
    </source>
</evidence>
<dbReference type="SUPFAM" id="SSF51569">
    <property type="entry name" value="Aldolase"/>
    <property type="match status" value="1"/>
</dbReference>
<sequence>MLLCPSRRLNWKRKFLILLTKNSVCQFAVIRSKWGDSLKVTILPRQLSVNEQPKICVAIGRSRHKHMMAEHRHLADQGAHMVELRLDYVAGRVNMARLLADRPENCKVIITCRRKEDGGRWGGTEEARVLLLREAIAEGVDYVDLEEDVAGQIRRFGNTKRIISYHNFRKTPDNLRELYDGMAKLDPDIVKIATMANSPHDNLRMLEMMQESELPTIGMCMGDIGTPSRILAGKFGAPFTYATFNHERSLAPGQLSFKQMTDIYRYERIGPDTAVYGVIADPIGHSLSPNVHNACFEKAGIDAVYVPFRVPADTLDQFIQDATRLGVKGLSVTIPHKEAIARHLTKVDPAVKSIAAVNTVALVGSERVGYNTDYNAAMDCLEHSMGDIGAKPSPLSGKRVLILGAGGVARPIAFGLVKRGAKVTVASRTMARAEKLAKAFEVKAVEWENRHRSPQDVIVNCTPVGMHPNVDETPLSKSFIKPSMVVFDTVYNPETTLLIKEARGRNCITITGVEMFTRQAQLQFYLFTKQETSADLIRDVVMDAIGPIGHGG</sequence>
<feature type="domain" description="Quinate/shikimate 5-dehydrogenase/glutamyl-tRNA reductase" evidence="9">
    <location>
        <begin position="394"/>
        <end position="462"/>
    </location>
</feature>
<dbReference type="GO" id="GO:0003855">
    <property type="term" value="F:3-dehydroquinate dehydratase activity"/>
    <property type="evidence" value="ECO:0007669"/>
    <property type="project" value="UniProtKB-UniRule"/>
</dbReference>
<evidence type="ECO:0000256" key="6">
    <source>
        <dbReference type="ARBA" id="ARBA00049442"/>
    </source>
</evidence>
<keyword evidence="7" id="KW-0704">Schiff base</keyword>